<evidence type="ECO:0000256" key="3">
    <source>
        <dbReference type="ARBA" id="ARBA00022833"/>
    </source>
</evidence>
<evidence type="ECO:0000256" key="2">
    <source>
        <dbReference type="ARBA" id="ARBA00022801"/>
    </source>
</evidence>
<dbReference type="InterPro" id="IPR034027">
    <property type="entry name" value="Reprolysin_adamalysin"/>
</dbReference>
<keyword evidence="6" id="KW-0479">Metal-binding</keyword>
<comment type="caution">
    <text evidence="6">Lacks conserved residue(s) required for the propagation of feature annotation.</text>
</comment>
<sequence length="243" mass="27220">MPHSCLCHQTTFPDLLYPQRYHHSSISGIIWDMGVIVWSEHDEIKLSPDGDATLTNFLHYRRERLAQEHPNDNAQLITAMTFDGGVVGKALKGPICTYEYSGGVNMDHSHIVGLVANTVAHELGHNFGMEHDTDECQCPDEKCIMAPSSSILMVAAVAEWYRYRTVACFATGSSPVPLKTRHGLRVNPGEDMDVCKCIVPLWHRGILNSRRIASPLMRLVEWEKRREALDPTQGFIPQNKGGN</sequence>
<keyword evidence="4" id="KW-0482">Metalloprotease</keyword>
<organism evidence="8 9">
    <name type="scientific">Trichonephila clavipes</name>
    <name type="common">Golden silk orbweaver</name>
    <name type="synonym">Nephila clavipes</name>
    <dbReference type="NCBI Taxonomy" id="2585209"/>
    <lineage>
        <taxon>Eukaryota</taxon>
        <taxon>Metazoa</taxon>
        <taxon>Ecdysozoa</taxon>
        <taxon>Arthropoda</taxon>
        <taxon>Chelicerata</taxon>
        <taxon>Arachnida</taxon>
        <taxon>Araneae</taxon>
        <taxon>Araneomorphae</taxon>
        <taxon>Entelegynae</taxon>
        <taxon>Araneoidea</taxon>
        <taxon>Nephilidae</taxon>
        <taxon>Trichonephila</taxon>
    </lineage>
</organism>
<dbReference type="InterPro" id="IPR001590">
    <property type="entry name" value="Peptidase_M12B"/>
</dbReference>
<dbReference type="CDD" id="cd04269">
    <property type="entry name" value="ZnMc_adamalysin_II_like"/>
    <property type="match status" value="1"/>
</dbReference>
<name>A0A8X6STV8_TRICX</name>
<evidence type="ECO:0000256" key="6">
    <source>
        <dbReference type="PROSITE-ProRule" id="PRU00276"/>
    </source>
</evidence>
<dbReference type="SUPFAM" id="SSF55486">
    <property type="entry name" value="Metalloproteases ('zincins'), catalytic domain"/>
    <property type="match status" value="1"/>
</dbReference>
<evidence type="ECO:0000313" key="8">
    <source>
        <dbReference type="EMBL" id="GFY18151.1"/>
    </source>
</evidence>
<feature type="binding site" evidence="6">
    <location>
        <position position="131"/>
    </location>
    <ligand>
        <name>Zn(2+)</name>
        <dbReference type="ChEBI" id="CHEBI:29105"/>
        <note>catalytic</note>
    </ligand>
</feature>
<dbReference type="InterPro" id="IPR024079">
    <property type="entry name" value="MetalloPept_cat_dom_sf"/>
</dbReference>
<gene>
    <name evidence="8" type="primary">ADAM15</name>
    <name evidence="8" type="ORF">TNCV_2045581</name>
</gene>
<dbReference type="GO" id="GO:0004222">
    <property type="term" value="F:metalloendopeptidase activity"/>
    <property type="evidence" value="ECO:0007669"/>
    <property type="project" value="InterPro"/>
</dbReference>
<evidence type="ECO:0000256" key="1">
    <source>
        <dbReference type="ARBA" id="ARBA00022670"/>
    </source>
</evidence>
<dbReference type="PROSITE" id="PS50215">
    <property type="entry name" value="ADAM_MEPRO"/>
    <property type="match status" value="1"/>
</dbReference>
<keyword evidence="2" id="KW-0378">Hydrolase</keyword>
<evidence type="ECO:0000256" key="4">
    <source>
        <dbReference type="ARBA" id="ARBA00023049"/>
    </source>
</evidence>
<accession>A0A8X6STV8</accession>
<dbReference type="GO" id="GO:0006509">
    <property type="term" value="P:membrane protein ectodomain proteolysis"/>
    <property type="evidence" value="ECO:0007669"/>
    <property type="project" value="TreeGrafter"/>
</dbReference>
<evidence type="ECO:0000256" key="5">
    <source>
        <dbReference type="ARBA" id="ARBA00023157"/>
    </source>
</evidence>
<feature type="binding site" evidence="6">
    <location>
        <position position="121"/>
    </location>
    <ligand>
        <name>Zn(2+)</name>
        <dbReference type="ChEBI" id="CHEBI:29105"/>
        <note>catalytic</note>
    </ligand>
</feature>
<protein>
    <submittedName>
        <fullName evidence="8">Disintegrin and metalloproteinase domain-containing protein 15</fullName>
    </submittedName>
</protein>
<dbReference type="PANTHER" id="PTHR11905:SF159">
    <property type="entry name" value="ADAM METALLOPROTEASE"/>
    <property type="match status" value="1"/>
</dbReference>
<keyword evidence="1" id="KW-0645">Protease</keyword>
<feature type="active site" evidence="6">
    <location>
        <position position="122"/>
    </location>
</feature>
<proteinExistence type="predicted"/>
<feature type="binding site" evidence="6">
    <location>
        <position position="125"/>
    </location>
    <ligand>
        <name>Zn(2+)</name>
        <dbReference type="ChEBI" id="CHEBI:29105"/>
        <note>catalytic</note>
    </ligand>
</feature>
<keyword evidence="3 6" id="KW-0862">Zinc</keyword>
<dbReference type="AlphaFoldDB" id="A0A8X6STV8"/>
<feature type="domain" description="Peptidase M12B" evidence="7">
    <location>
        <begin position="34"/>
        <end position="148"/>
    </location>
</feature>
<dbReference type="Gene3D" id="3.40.390.10">
    <property type="entry name" value="Collagenase (Catalytic Domain)"/>
    <property type="match status" value="1"/>
</dbReference>
<evidence type="ECO:0000259" key="7">
    <source>
        <dbReference type="PROSITE" id="PS50215"/>
    </source>
</evidence>
<dbReference type="Proteomes" id="UP000887159">
    <property type="component" value="Unassembled WGS sequence"/>
</dbReference>
<comment type="caution">
    <text evidence="8">The sequence shown here is derived from an EMBL/GenBank/DDBJ whole genome shotgun (WGS) entry which is preliminary data.</text>
</comment>
<keyword evidence="9" id="KW-1185">Reference proteome</keyword>
<dbReference type="EMBL" id="BMAU01021348">
    <property type="protein sequence ID" value="GFY18151.1"/>
    <property type="molecule type" value="Genomic_DNA"/>
</dbReference>
<keyword evidence="5 6" id="KW-1015">Disulfide bond</keyword>
<feature type="disulfide bond" evidence="6">
    <location>
        <begin position="138"/>
        <end position="143"/>
    </location>
</feature>
<dbReference type="GO" id="GO:0046872">
    <property type="term" value="F:metal ion binding"/>
    <property type="evidence" value="ECO:0007669"/>
    <property type="project" value="UniProtKB-KW"/>
</dbReference>
<reference evidence="8" key="1">
    <citation type="submission" date="2020-08" db="EMBL/GenBank/DDBJ databases">
        <title>Multicomponent nature underlies the extraordinary mechanical properties of spider dragline silk.</title>
        <authorList>
            <person name="Kono N."/>
            <person name="Nakamura H."/>
            <person name="Mori M."/>
            <person name="Yoshida Y."/>
            <person name="Ohtoshi R."/>
            <person name="Malay A.D."/>
            <person name="Moran D.A.P."/>
            <person name="Tomita M."/>
            <person name="Numata K."/>
            <person name="Arakawa K."/>
        </authorList>
    </citation>
    <scope>NUCLEOTIDE SEQUENCE</scope>
</reference>
<evidence type="ECO:0000313" key="9">
    <source>
        <dbReference type="Proteomes" id="UP000887159"/>
    </source>
</evidence>
<dbReference type="Pfam" id="PF01421">
    <property type="entry name" value="Reprolysin"/>
    <property type="match status" value="1"/>
</dbReference>
<dbReference type="PANTHER" id="PTHR11905">
    <property type="entry name" value="ADAM A DISINTEGRIN AND METALLOPROTEASE DOMAIN"/>
    <property type="match status" value="1"/>
</dbReference>